<gene>
    <name evidence="5" type="primary">Nanognb_1</name>
    <name evidence="5" type="ORF">FOF47_R18441</name>
</gene>
<dbReference type="Pfam" id="PF00046">
    <property type="entry name" value="Homeodomain"/>
    <property type="match status" value="1"/>
</dbReference>
<dbReference type="AlphaFoldDB" id="A0A6G1A8I0"/>
<dbReference type="InterPro" id="IPR001356">
    <property type="entry name" value="HD"/>
</dbReference>
<keyword evidence="6" id="KW-1185">Reference proteome</keyword>
<dbReference type="SMART" id="SM00389">
    <property type="entry name" value="HOX"/>
    <property type="match status" value="1"/>
</dbReference>
<reference evidence="5 6" key="1">
    <citation type="submission" date="2019-11" db="EMBL/GenBank/DDBJ databases">
        <authorList>
            <person name="Yang C."/>
            <person name="Li F."/>
        </authorList>
    </citation>
    <scope>NUCLEOTIDE SEQUENCE [LARGE SCALE GENOMIC DNA]</scope>
    <source>
        <strain evidence="5">KB4526</strain>
        <tissue evidence="5">Muscle</tissue>
    </source>
</reference>
<comment type="caution">
    <text evidence="5">The sequence shown here is derived from an EMBL/GenBank/DDBJ whole genome shotgun (WGS) entry which is preliminary data.</text>
</comment>
<proteinExistence type="predicted"/>
<feature type="DNA-binding region" description="Homeobox" evidence="1">
    <location>
        <begin position="79"/>
        <end position="138"/>
    </location>
</feature>
<dbReference type="PROSITE" id="PS50071">
    <property type="entry name" value="HOMEOBOX_2"/>
    <property type="match status" value="1"/>
</dbReference>
<dbReference type="InterPro" id="IPR009057">
    <property type="entry name" value="Homeodomain-like_sf"/>
</dbReference>
<evidence type="ECO:0000259" key="4">
    <source>
        <dbReference type="PROSITE" id="PS50071"/>
    </source>
</evidence>
<sequence length="148" mass="17774">MDLHQQADDNFTKSTHWNCAIQKDPAMLCDQNPEQSNRNHSDDERKGKENWKEREGEGKEEEVEEKLEEEQEMEEETEERPQETLVSKPLLNTLWATFKLNKCPTIGDSQSLAFEFNMTVKQIKQWFRKKRKKYKKVMCKQKPKRLKR</sequence>
<evidence type="ECO:0000256" key="1">
    <source>
        <dbReference type="PROSITE-ProRule" id="PRU00108"/>
    </source>
</evidence>
<feature type="region of interest" description="Disordered" evidence="3">
    <location>
        <begin position="24"/>
        <end position="85"/>
    </location>
</feature>
<evidence type="ECO:0000256" key="3">
    <source>
        <dbReference type="SAM" id="MobiDB-lite"/>
    </source>
</evidence>
<protein>
    <submittedName>
        <fullName evidence="5">NANGN protein</fullName>
    </submittedName>
</protein>
<feature type="compositionally biased region" description="Basic and acidic residues" evidence="3">
    <location>
        <begin position="37"/>
        <end position="57"/>
    </location>
</feature>
<feature type="non-terminal residue" evidence="5">
    <location>
        <position position="148"/>
    </location>
</feature>
<dbReference type="GO" id="GO:0005634">
    <property type="term" value="C:nucleus"/>
    <property type="evidence" value="ECO:0007669"/>
    <property type="project" value="UniProtKB-SubCell"/>
</dbReference>
<feature type="non-terminal residue" evidence="5">
    <location>
        <position position="1"/>
    </location>
</feature>
<dbReference type="SUPFAM" id="SSF46689">
    <property type="entry name" value="Homeodomain-like"/>
    <property type="match status" value="1"/>
</dbReference>
<keyword evidence="1 2" id="KW-0238">DNA-binding</keyword>
<feature type="compositionally biased region" description="Acidic residues" evidence="3">
    <location>
        <begin position="58"/>
        <end position="78"/>
    </location>
</feature>
<organism evidence="5 6">
    <name type="scientific">Crocuta crocuta</name>
    <name type="common">Spotted hyena</name>
    <dbReference type="NCBI Taxonomy" id="9678"/>
    <lineage>
        <taxon>Eukaryota</taxon>
        <taxon>Metazoa</taxon>
        <taxon>Chordata</taxon>
        <taxon>Craniata</taxon>
        <taxon>Vertebrata</taxon>
        <taxon>Euteleostomi</taxon>
        <taxon>Mammalia</taxon>
        <taxon>Eutheria</taxon>
        <taxon>Laurasiatheria</taxon>
        <taxon>Carnivora</taxon>
        <taxon>Feliformia</taxon>
        <taxon>Hyaenidae</taxon>
        <taxon>Crocuta</taxon>
    </lineage>
</organism>
<evidence type="ECO:0000313" key="5">
    <source>
        <dbReference type="EMBL" id="KAF0871981.1"/>
    </source>
</evidence>
<dbReference type="Gene3D" id="1.10.10.60">
    <property type="entry name" value="Homeodomain-like"/>
    <property type="match status" value="1"/>
</dbReference>
<keyword evidence="1 2" id="KW-0539">Nucleus</keyword>
<keyword evidence="1 2" id="KW-0371">Homeobox</keyword>
<name>A0A6G1A8I0_CROCR</name>
<dbReference type="GO" id="GO:0003677">
    <property type="term" value="F:DNA binding"/>
    <property type="evidence" value="ECO:0007669"/>
    <property type="project" value="UniProtKB-UniRule"/>
</dbReference>
<accession>A0A6G1A8I0</accession>
<evidence type="ECO:0000256" key="2">
    <source>
        <dbReference type="RuleBase" id="RU000682"/>
    </source>
</evidence>
<evidence type="ECO:0000313" key="6">
    <source>
        <dbReference type="Proteomes" id="UP000475037"/>
    </source>
</evidence>
<feature type="domain" description="Homeobox" evidence="4">
    <location>
        <begin position="77"/>
        <end position="137"/>
    </location>
</feature>
<dbReference type="Proteomes" id="UP000475037">
    <property type="component" value="Unassembled WGS sequence"/>
</dbReference>
<comment type="subcellular location">
    <subcellularLocation>
        <location evidence="1 2">Nucleus</location>
    </subcellularLocation>
</comment>
<dbReference type="EMBL" id="VOAJ01006433">
    <property type="protein sequence ID" value="KAF0871981.1"/>
    <property type="molecule type" value="Genomic_DNA"/>
</dbReference>